<feature type="compositionally biased region" description="Basic and acidic residues" evidence="1">
    <location>
        <begin position="74"/>
        <end position="86"/>
    </location>
</feature>
<dbReference type="AlphaFoldDB" id="A0A1W0VVD4"/>
<name>A0A1W0VVD4_SORBI</name>
<evidence type="ECO:0000313" key="2">
    <source>
        <dbReference type="EMBL" id="OQU86092.1"/>
    </source>
</evidence>
<accession>A0A1W0VVD4</accession>
<reference evidence="2 3" key="1">
    <citation type="journal article" date="2009" name="Nature">
        <title>The Sorghum bicolor genome and the diversification of grasses.</title>
        <authorList>
            <person name="Paterson A.H."/>
            <person name="Bowers J.E."/>
            <person name="Bruggmann R."/>
            <person name="Dubchak I."/>
            <person name="Grimwood J."/>
            <person name="Gundlach H."/>
            <person name="Haberer G."/>
            <person name="Hellsten U."/>
            <person name="Mitros T."/>
            <person name="Poliakov A."/>
            <person name="Schmutz J."/>
            <person name="Spannagl M."/>
            <person name="Tang H."/>
            <person name="Wang X."/>
            <person name="Wicker T."/>
            <person name="Bharti A.K."/>
            <person name="Chapman J."/>
            <person name="Feltus F.A."/>
            <person name="Gowik U."/>
            <person name="Grigoriev I.V."/>
            <person name="Lyons E."/>
            <person name="Maher C.A."/>
            <person name="Martis M."/>
            <person name="Narechania A."/>
            <person name="Otillar R.P."/>
            <person name="Penning B.W."/>
            <person name="Salamov A.A."/>
            <person name="Wang Y."/>
            <person name="Zhang L."/>
            <person name="Carpita N.C."/>
            <person name="Freeling M."/>
            <person name="Gingle A.R."/>
            <person name="Hash C.T."/>
            <person name="Keller B."/>
            <person name="Klein P."/>
            <person name="Kresovich S."/>
            <person name="McCann M.C."/>
            <person name="Ming R."/>
            <person name="Peterson D.G."/>
            <person name="Mehboob-ur-Rahman"/>
            <person name="Ware D."/>
            <person name="Westhoff P."/>
            <person name="Mayer K.F."/>
            <person name="Messing J."/>
            <person name="Rokhsar D.S."/>
        </authorList>
    </citation>
    <scope>NUCLEOTIDE SEQUENCE [LARGE SCALE GENOMIC DNA]</scope>
    <source>
        <strain evidence="3">cv. BTx623</strain>
    </source>
</reference>
<evidence type="ECO:0000256" key="1">
    <source>
        <dbReference type="SAM" id="MobiDB-lite"/>
    </source>
</evidence>
<sequence>MVKVSRACAPLVSIPYTTKVVVVHLCVRHARSAKQKKKGFPTLCISIYIHLQRRDKMDEKLYVIYTYARRKRERERSSLQSKHEGKMMVGSSPGSCTPMQVQLGAHELAMEL</sequence>
<dbReference type="EMBL" id="CM000762">
    <property type="protein sequence ID" value="OQU86092.1"/>
    <property type="molecule type" value="Genomic_DNA"/>
</dbReference>
<gene>
    <name evidence="2" type="ORF">SORBI_3003G013900</name>
</gene>
<organism evidence="2 3">
    <name type="scientific">Sorghum bicolor</name>
    <name type="common">Sorghum</name>
    <name type="synonym">Sorghum vulgare</name>
    <dbReference type="NCBI Taxonomy" id="4558"/>
    <lineage>
        <taxon>Eukaryota</taxon>
        <taxon>Viridiplantae</taxon>
        <taxon>Streptophyta</taxon>
        <taxon>Embryophyta</taxon>
        <taxon>Tracheophyta</taxon>
        <taxon>Spermatophyta</taxon>
        <taxon>Magnoliopsida</taxon>
        <taxon>Liliopsida</taxon>
        <taxon>Poales</taxon>
        <taxon>Poaceae</taxon>
        <taxon>PACMAD clade</taxon>
        <taxon>Panicoideae</taxon>
        <taxon>Andropogonodae</taxon>
        <taxon>Andropogoneae</taxon>
        <taxon>Sorghinae</taxon>
        <taxon>Sorghum</taxon>
    </lineage>
</organism>
<proteinExistence type="predicted"/>
<reference evidence="3" key="2">
    <citation type="journal article" date="2018" name="Plant J.">
        <title>The Sorghum bicolor reference genome: improved assembly, gene annotations, a transcriptome atlas, and signatures of genome organization.</title>
        <authorList>
            <person name="McCormick R.F."/>
            <person name="Truong S.K."/>
            <person name="Sreedasyam A."/>
            <person name="Jenkins J."/>
            <person name="Shu S."/>
            <person name="Sims D."/>
            <person name="Kennedy M."/>
            <person name="Amirebrahimi M."/>
            <person name="Weers B.D."/>
            <person name="McKinley B."/>
            <person name="Mattison A."/>
            <person name="Morishige D.T."/>
            <person name="Grimwood J."/>
            <person name="Schmutz J."/>
            <person name="Mullet J.E."/>
        </authorList>
    </citation>
    <scope>NUCLEOTIDE SEQUENCE [LARGE SCALE GENOMIC DNA]</scope>
    <source>
        <strain evidence="3">cv. BTx623</strain>
    </source>
</reference>
<dbReference type="Proteomes" id="UP000000768">
    <property type="component" value="Chromosome 3"/>
</dbReference>
<dbReference type="Gramene" id="OQU86092">
    <property type="protein sequence ID" value="OQU86092"/>
    <property type="gene ID" value="SORBI_3003G013900"/>
</dbReference>
<keyword evidence="3" id="KW-1185">Reference proteome</keyword>
<feature type="region of interest" description="Disordered" evidence="1">
    <location>
        <begin position="71"/>
        <end position="98"/>
    </location>
</feature>
<dbReference type="ExpressionAtlas" id="A0A1W0VVD4">
    <property type="expression patterns" value="baseline and differential"/>
</dbReference>
<protein>
    <submittedName>
        <fullName evidence="2">Uncharacterized protein</fullName>
    </submittedName>
</protein>
<evidence type="ECO:0000313" key="3">
    <source>
        <dbReference type="Proteomes" id="UP000000768"/>
    </source>
</evidence>